<feature type="region of interest" description="Disordered" evidence="1">
    <location>
        <begin position="357"/>
        <end position="389"/>
    </location>
</feature>
<evidence type="ECO:0000313" key="4">
    <source>
        <dbReference type="Proteomes" id="UP000015354"/>
    </source>
</evidence>
<dbReference type="Proteomes" id="UP000015354">
    <property type="component" value="Unassembled WGS sequence"/>
</dbReference>
<dbReference type="Gene3D" id="3.60.40.10">
    <property type="entry name" value="PPM-type phosphatase domain"/>
    <property type="match status" value="1"/>
</dbReference>
<dbReference type="EMBL" id="ATMH01006183">
    <property type="protein sequence ID" value="EPY26581.1"/>
    <property type="molecule type" value="Genomic_DNA"/>
</dbReference>
<gene>
    <name evidence="3" type="ORF">STCU_06183</name>
</gene>
<dbReference type="Pfam" id="PF00481">
    <property type="entry name" value="PP2C"/>
    <property type="match status" value="1"/>
</dbReference>
<dbReference type="InterPro" id="IPR001932">
    <property type="entry name" value="PPM-type_phosphatase-like_dom"/>
</dbReference>
<dbReference type="FunFam" id="3.60.40.10:FF:000073">
    <property type="entry name" value="Putative phosphatase 2C"/>
    <property type="match status" value="1"/>
</dbReference>
<evidence type="ECO:0000259" key="2">
    <source>
        <dbReference type="PROSITE" id="PS51746"/>
    </source>
</evidence>
<dbReference type="GO" id="GO:0004722">
    <property type="term" value="F:protein serine/threonine phosphatase activity"/>
    <property type="evidence" value="ECO:0007669"/>
    <property type="project" value="InterPro"/>
</dbReference>
<proteinExistence type="predicted"/>
<evidence type="ECO:0000313" key="3">
    <source>
        <dbReference type="EMBL" id="EPY26581.1"/>
    </source>
</evidence>
<accession>S9VHI3</accession>
<protein>
    <submittedName>
        <fullName evidence="3">Protein phosphatase</fullName>
    </submittedName>
</protein>
<keyword evidence="4" id="KW-1185">Reference proteome</keyword>
<sequence length="389" mass="42174">MGSVLPKPILSKVVDRTGNGSVSAACASVNGYRSSMEDAHMLVAENGAKYSYFGIFDGHNNEKCSEYIAEHMPARLKALKEPITAAALERVCTDLDEAFFKQDNDGGSTGTFCLIGADYKVKIANVGDSRILVSRKGKMVFHTEDHKPYNPGEAERIVRCGGSVTNNRVDGDLAVSRAFGDSMFKVAGTKDYRNQKVIAVPDVSEVACQAGDTIILACDGVFEGDFSNAEVCAFVQEQMTKCWGDLAVVACRVCDQAILRGSKDNISCMIVQLEDGSSNVKTFGASSFVPGPPFPRNHEGCRTAYIKMAELGHVTAADALQRRYQLLQRHVKGQLNTEPPVMRTAFEMSDEVDVDTETTFFGRGPSPGTRRRSSRHSHRATTSAQAADS</sequence>
<dbReference type="SMART" id="SM00332">
    <property type="entry name" value="PP2Cc"/>
    <property type="match status" value="1"/>
</dbReference>
<feature type="compositionally biased region" description="Low complexity" evidence="1">
    <location>
        <begin position="380"/>
        <end position="389"/>
    </location>
</feature>
<organism evidence="3 4">
    <name type="scientific">Strigomonas culicis</name>
    <dbReference type="NCBI Taxonomy" id="28005"/>
    <lineage>
        <taxon>Eukaryota</taxon>
        <taxon>Discoba</taxon>
        <taxon>Euglenozoa</taxon>
        <taxon>Kinetoplastea</taxon>
        <taxon>Metakinetoplastina</taxon>
        <taxon>Trypanosomatida</taxon>
        <taxon>Trypanosomatidae</taxon>
        <taxon>Strigomonadinae</taxon>
        <taxon>Strigomonas</taxon>
    </lineage>
</organism>
<name>S9VHI3_9TRYP</name>
<evidence type="ECO:0000256" key="1">
    <source>
        <dbReference type="SAM" id="MobiDB-lite"/>
    </source>
</evidence>
<dbReference type="AlphaFoldDB" id="S9VHI3"/>
<dbReference type="InterPro" id="IPR036457">
    <property type="entry name" value="PPM-type-like_dom_sf"/>
</dbReference>
<feature type="compositionally biased region" description="Basic residues" evidence="1">
    <location>
        <begin position="369"/>
        <end position="379"/>
    </location>
</feature>
<reference evidence="3 4" key="1">
    <citation type="journal article" date="2013" name="PLoS ONE">
        <title>Predicting the Proteins of Angomonas deanei, Strigomonas culicis and Their Respective Endosymbionts Reveals New Aspects of the Trypanosomatidae Family.</title>
        <authorList>
            <person name="Motta M.C."/>
            <person name="Martins A.C."/>
            <person name="de Souza S.S."/>
            <person name="Catta-Preta C.M."/>
            <person name="Silva R."/>
            <person name="Klein C.C."/>
            <person name="de Almeida L.G."/>
            <person name="de Lima Cunha O."/>
            <person name="Ciapina L.P."/>
            <person name="Brocchi M."/>
            <person name="Colabardini A.C."/>
            <person name="de Araujo Lima B."/>
            <person name="Machado C.R."/>
            <person name="de Almeida Soares C.M."/>
            <person name="Probst C.M."/>
            <person name="de Menezes C.B."/>
            <person name="Thompson C.E."/>
            <person name="Bartholomeu D.C."/>
            <person name="Gradia D.F."/>
            <person name="Pavoni D.P."/>
            <person name="Grisard E.C."/>
            <person name="Fantinatti-Garboggini F."/>
            <person name="Marchini F.K."/>
            <person name="Rodrigues-Luiz G.F."/>
            <person name="Wagner G."/>
            <person name="Goldman G.H."/>
            <person name="Fietto J.L."/>
            <person name="Elias M.C."/>
            <person name="Goldman M.H."/>
            <person name="Sagot M.F."/>
            <person name="Pereira M."/>
            <person name="Stoco P.H."/>
            <person name="de Mendonca-Neto R.P."/>
            <person name="Teixeira S.M."/>
            <person name="Maciel T.E."/>
            <person name="de Oliveira Mendes T.A."/>
            <person name="Urmenyi T.P."/>
            <person name="de Souza W."/>
            <person name="Schenkman S."/>
            <person name="de Vasconcelos A.T."/>
        </authorList>
    </citation>
    <scope>NUCLEOTIDE SEQUENCE [LARGE SCALE GENOMIC DNA]</scope>
</reference>
<dbReference type="SUPFAM" id="SSF81606">
    <property type="entry name" value="PP2C-like"/>
    <property type="match status" value="1"/>
</dbReference>
<comment type="caution">
    <text evidence="3">The sequence shown here is derived from an EMBL/GenBank/DDBJ whole genome shotgun (WGS) entry which is preliminary data.</text>
</comment>
<dbReference type="OrthoDB" id="10264738at2759"/>
<dbReference type="PROSITE" id="PS51746">
    <property type="entry name" value="PPM_2"/>
    <property type="match status" value="1"/>
</dbReference>
<feature type="domain" description="PPM-type phosphatase" evidence="2">
    <location>
        <begin position="23"/>
        <end position="273"/>
    </location>
</feature>
<dbReference type="PANTHER" id="PTHR47992">
    <property type="entry name" value="PROTEIN PHOSPHATASE"/>
    <property type="match status" value="1"/>
</dbReference>
<dbReference type="CDD" id="cd00143">
    <property type="entry name" value="PP2Cc"/>
    <property type="match status" value="1"/>
</dbReference>
<dbReference type="InterPro" id="IPR015655">
    <property type="entry name" value="PP2C"/>
</dbReference>
<dbReference type="SMART" id="SM00331">
    <property type="entry name" value="PP2C_SIG"/>
    <property type="match status" value="1"/>
</dbReference>